<comment type="caution">
    <text evidence="1">The sequence shown here is derived from an EMBL/GenBank/DDBJ whole genome shotgun (WGS) entry which is preliminary data.</text>
</comment>
<gene>
    <name evidence="1" type="ORF">Vadar_020823</name>
</gene>
<protein>
    <submittedName>
        <fullName evidence="1">Uncharacterized protein</fullName>
    </submittedName>
</protein>
<proteinExistence type="predicted"/>
<keyword evidence="2" id="KW-1185">Reference proteome</keyword>
<evidence type="ECO:0000313" key="1">
    <source>
        <dbReference type="EMBL" id="KAH7847016.1"/>
    </source>
</evidence>
<reference evidence="1 2" key="1">
    <citation type="journal article" date="2021" name="Hortic Res">
        <title>High-quality reference genome and annotation aids understanding of berry development for evergreen blueberry (Vaccinium darrowii).</title>
        <authorList>
            <person name="Yu J."/>
            <person name="Hulse-Kemp A.M."/>
            <person name="Babiker E."/>
            <person name="Staton M."/>
        </authorList>
    </citation>
    <scope>NUCLEOTIDE SEQUENCE [LARGE SCALE GENOMIC DNA]</scope>
    <source>
        <strain evidence="2">cv. NJ 8807/NJ 8810</strain>
        <tissue evidence="1">Young leaf</tissue>
    </source>
</reference>
<dbReference type="Proteomes" id="UP000828048">
    <property type="component" value="Chromosome 5"/>
</dbReference>
<evidence type="ECO:0000313" key="2">
    <source>
        <dbReference type="Proteomes" id="UP000828048"/>
    </source>
</evidence>
<dbReference type="EMBL" id="CM037155">
    <property type="protein sequence ID" value="KAH7847016.1"/>
    <property type="molecule type" value="Genomic_DNA"/>
</dbReference>
<name>A0ACB7Y0S1_9ERIC</name>
<sequence>MGSVGPFVSVYVDNLPFEMDIVWLSHLFRGFGEVVDVYIPKKRSSRFNTKFGFVRFKSKEEALRAVQALHGIRIRDFNIQVNLARYSQARGSRNLLQSSNVFITSGRNSKASVYQVKRSGNTNLVDDSCPSYADIVAGKNASSIRPSIKVHIDDNQWLLRSAVAKLPSQRSVESLREAFISDGVWNIQIRPMGDSEGKSEGEKEVNVEVDDVLVETNDLSDMGENFQVLPPIAEVAFDDGVVGVNGENDKVSTCSDKTKVEADDLVIAKESVGKNCEDPLMKDFVLDPDKLDMGSFNEPHEGSNNDEGLLLVNDRKGSESRCNAILQGGVGSQSSVELCFIGVTSGLRPCGALIKCTVKSDCVGCKWKLQMAVDTLKFS</sequence>
<organism evidence="1 2">
    <name type="scientific">Vaccinium darrowii</name>
    <dbReference type="NCBI Taxonomy" id="229202"/>
    <lineage>
        <taxon>Eukaryota</taxon>
        <taxon>Viridiplantae</taxon>
        <taxon>Streptophyta</taxon>
        <taxon>Embryophyta</taxon>
        <taxon>Tracheophyta</taxon>
        <taxon>Spermatophyta</taxon>
        <taxon>Magnoliopsida</taxon>
        <taxon>eudicotyledons</taxon>
        <taxon>Gunneridae</taxon>
        <taxon>Pentapetalae</taxon>
        <taxon>asterids</taxon>
        <taxon>Ericales</taxon>
        <taxon>Ericaceae</taxon>
        <taxon>Vaccinioideae</taxon>
        <taxon>Vaccinieae</taxon>
        <taxon>Vaccinium</taxon>
    </lineage>
</organism>
<accession>A0ACB7Y0S1</accession>